<evidence type="ECO:0000313" key="7">
    <source>
        <dbReference type="Proteomes" id="UP000192917"/>
    </source>
</evidence>
<evidence type="ECO:0000313" key="6">
    <source>
        <dbReference type="EMBL" id="SMF38921.1"/>
    </source>
</evidence>
<dbReference type="InterPro" id="IPR008920">
    <property type="entry name" value="TF_FadR/GntR_C"/>
</dbReference>
<dbReference type="SUPFAM" id="SSF46785">
    <property type="entry name" value="Winged helix' DNA-binding domain"/>
    <property type="match status" value="2"/>
</dbReference>
<evidence type="ECO:0000256" key="1">
    <source>
        <dbReference type="ARBA" id="ARBA00023015"/>
    </source>
</evidence>
<dbReference type="Pfam" id="PF00392">
    <property type="entry name" value="GntR"/>
    <property type="match status" value="1"/>
</dbReference>
<keyword evidence="1" id="KW-0805">Transcription regulation</keyword>
<name>A0A1Y6C2V8_9PROT</name>
<dbReference type="Proteomes" id="UP000192917">
    <property type="component" value="Unassembled WGS sequence"/>
</dbReference>
<dbReference type="PANTHER" id="PTHR43537:SF5">
    <property type="entry name" value="UXU OPERON TRANSCRIPTIONAL REGULATOR"/>
    <property type="match status" value="1"/>
</dbReference>
<evidence type="ECO:0000256" key="3">
    <source>
        <dbReference type="ARBA" id="ARBA00023163"/>
    </source>
</evidence>
<evidence type="ECO:0000256" key="2">
    <source>
        <dbReference type="ARBA" id="ARBA00023125"/>
    </source>
</evidence>
<dbReference type="PROSITE" id="PS50949">
    <property type="entry name" value="HTH_GNTR"/>
    <property type="match status" value="1"/>
</dbReference>
<dbReference type="Gene3D" id="1.10.10.10">
    <property type="entry name" value="Winged helix-like DNA-binding domain superfamily/Winged helix DNA-binding domain"/>
    <property type="match status" value="2"/>
</dbReference>
<dbReference type="Gene3D" id="1.20.120.530">
    <property type="entry name" value="GntR ligand-binding domain-like"/>
    <property type="match status" value="1"/>
</dbReference>
<dbReference type="STRING" id="560819.SAMN05428998_11388"/>
<sequence length="341" mass="37804">MEKSAASRVESAVMPEATESEGGAGPLSDRVYLVIKTMIEAGHIRSGEKLLEAQVVKAFGVSRSPARNALRRLQRDGLIETETGRGFRVAGDADPRCDGKPAVLDSVRIAVPRHWERMYAAVEKEINIQVLFGSVQIVETELANHFGVSRTVTRDVLARMHSVGLITKGASGRWIAEHISPERIRELFEVRSILEPQALLRAAPFISKQELAAAQHNIDAARSRPTIESADFDRTESDMHIHLLAHCPNREILLALNRTHMLFAPTRHLGDPFLGVPMELIRAALDEHSAVIQNVLSGRLTDACAHLVDHIEKAHGRWLRRLDICAHIAQIESPPYLSKLD</sequence>
<dbReference type="SMART" id="SM00895">
    <property type="entry name" value="FCD"/>
    <property type="match status" value="1"/>
</dbReference>
<dbReference type="GO" id="GO:0003700">
    <property type="term" value="F:DNA-binding transcription factor activity"/>
    <property type="evidence" value="ECO:0007669"/>
    <property type="project" value="InterPro"/>
</dbReference>
<dbReference type="InterPro" id="IPR036388">
    <property type="entry name" value="WH-like_DNA-bd_sf"/>
</dbReference>
<dbReference type="GO" id="GO:0003677">
    <property type="term" value="F:DNA binding"/>
    <property type="evidence" value="ECO:0007669"/>
    <property type="project" value="UniProtKB-KW"/>
</dbReference>
<dbReference type="SUPFAM" id="SSF48008">
    <property type="entry name" value="GntR ligand-binding domain-like"/>
    <property type="match status" value="1"/>
</dbReference>
<protein>
    <submittedName>
        <fullName evidence="6">Transcriptional regulator, GntR family</fullName>
    </submittedName>
</protein>
<dbReference type="InterPro" id="IPR036390">
    <property type="entry name" value="WH_DNA-bd_sf"/>
</dbReference>
<proteinExistence type="predicted"/>
<gene>
    <name evidence="6" type="ORF">SAMN05428998_11388</name>
</gene>
<dbReference type="CDD" id="cd07377">
    <property type="entry name" value="WHTH_GntR"/>
    <property type="match status" value="1"/>
</dbReference>
<keyword evidence="7" id="KW-1185">Reference proteome</keyword>
<keyword evidence="3" id="KW-0804">Transcription</keyword>
<reference evidence="6 7" key="1">
    <citation type="submission" date="2017-04" db="EMBL/GenBank/DDBJ databases">
        <authorList>
            <person name="Afonso C.L."/>
            <person name="Miller P.J."/>
            <person name="Scott M.A."/>
            <person name="Spackman E."/>
            <person name="Goraichik I."/>
            <person name="Dimitrov K.M."/>
            <person name="Suarez D.L."/>
            <person name="Swayne D.E."/>
        </authorList>
    </citation>
    <scope>NUCLEOTIDE SEQUENCE [LARGE SCALE GENOMIC DNA]</scope>
    <source>
        <strain evidence="6 7">USBA 355</strain>
    </source>
</reference>
<feature type="region of interest" description="Disordered" evidence="4">
    <location>
        <begin position="1"/>
        <end position="23"/>
    </location>
</feature>
<evidence type="ECO:0000259" key="5">
    <source>
        <dbReference type="PROSITE" id="PS50949"/>
    </source>
</evidence>
<feature type="domain" description="HTH gntR-type" evidence="5">
    <location>
        <begin position="25"/>
        <end position="92"/>
    </location>
</feature>
<organism evidence="6 7">
    <name type="scientific">Tistlia consotensis USBA 355</name>
    <dbReference type="NCBI Taxonomy" id="560819"/>
    <lineage>
        <taxon>Bacteria</taxon>
        <taxon>Pseudomonadati</taxon>
        <taxon>Pseudomonadota</taxon>
        <taxon>Alphaproteobacteria</taxon>
        <taxon>Rhodospirillales</taxon>
        <taxon>Rhodovibrionaceae</taxon>
        <taxon>Tistlia</taxon>
    </lineage>
</organism>
<dbReference type="InterPro" id="IPR011711">
    <property type="entry name" value="GntR_C"/>
</dbReference>
<dbReference type="EMBL" id="FWZX01000013">
    <property type="protein sequence ID" value="SMF38921.1"/>
    <property type="molecule type" value="Genomic_DNA"/>
</dbReference>
<dbReference type="AlphaFoldDB" id="A0A1Y6C2V8"/>
<evidence type="ECO:0000256" key="4">
    <source>
        <dbReference type="SAM" id="MobiDB-lite"/>
    </source>
</evidence>
<accession>A0A1Y6C2V8</accession>
<dbReference type="InterPro" id="IPR000524">
    <property type="entry name" value="Tscrpt_reg_HTH_GntR"/>
</dbReference>
<dbReference type="Pfam" id="PF07729">
    <property type="entry name" value="FCD"/>
    <property type="match status" value="1"/>
</dbReference>
<keyword evidence="2" id="KW-0238">DNA-binding</keyword>
<dbReference type="SMART" id="SM00345">
    <property type="entry name" value="HTH_GNTR"/>
    <property type="match status" value="1"/>
</dbReference>
<dbReference type="PANTHER" id="PTHR43537">
    <property type="entry name" value="TRANSCRIPTIONAL REGULATOR, GNTR FAMILY"/>
    <property type="match status" value="1"/>
</dbReference>